<dbReference type="InterPro" id="IPR020899">
    <property type="entry name" value="Arg_repress_C"/>
</dbReference>
<dbReference type="GO" id="GO:0005737">
    <property type="term" value="C:cytoplasm"/>
    <property type="evidence" value="ECO:0007669"/>
    <property type="project" value="UniProtKB-SubCell"/>
</dbReference>
<dbReference type="GO" id="GO:0051259">
    <property type="term" value="P:protein complex oligomerization"/>
    <property type="evidence" value="ECO:0007669"/>
    <property type="project" value="InterPro"/>
</dbReference>
<keyword evidence="2" id="KW-0055">Arginine biosynthesis</keyword>
<evidence type="ECO:0000256" key="1">
    <source>
        <dbReference type="ARBA" id="ARBA00022491"/>
    </source>
</evidence>
<comment type="subcellular location">
    <subcellularLocation>
        <location evidence="2">Cytoplasm</location>
    </subcellularLocation>
</comment>
<dbReference type="Pfam" id="PF02863">
    <property type="entry name" value="Arg_repressor_C"/>
    <property type="match status" value="1"/>
</dbReference>
<keyword evidence="2" id="KW-0238">DNA-binding</keyword>
<keyword evidence="2" id="KW-0805">Transcription regulation</keyword>
<name>A0A2X2M6Q2_STAAU</name>
<sequence length="104" mass="12004">MKELNIYRVPIDCETWIYKAINNQTEQEMREKFKHYCEHEVLSSIINGAYIIVKTSPGFAQGINYFIDQLNIEEILGTVSGNDTTLILTASNDMAEYVYAKLFK</sequence>
<reference evidence="4 5" key="1">
    <citation type="submission" date="2018-06" db="EMBL/GenBank/DDBJ databases">
        <authorList>
            <consortium name="Pathogen Informatics"/>
            <person name="Doyle S."/>
        </authorList>
    </citation>
    <scope>NUCLEOTIDE SEQUENCE [LARGE SCALE GENOMIC DNA]</scope>
    <source>
        <strain evidence="4 5">NCTC7878</strain>
    </source>
</reference>
<dbReference type="PANTHER" id="PTHR34471:SF1">
    <property type="entry name" value="ARGININE REPRESSOR"/>
    <property type="match status" value="1"/>
</dbReference>
<dbReference type="GO" id="GO:0006526">
    <property type="term" value="P:L-arginine biosynthetic process"/>
    <property type="evidence" value="ECO:0007669"/>
    <property type="project" value="UniProtKB-UniPathway"/>
</dbReference>
<dbReference type="InterPro" id="IPR001669">
    <property type="entry name" value="Arg_repress"/>
</dbReference>
<accession>A0A2X2M6Q2</accession>
<organism evidence="4 5">
    <name type="scientific">Staphylococcus aureus</name>
    <dbReference type="NCBI Taxonomy" id="1280"/>
    <lineage>
        <taxon>Bacteria</taxon>
        <taxon>Bacillati</taxon>
        <taxon>Bacillota</taxon>
        <taxon>Bacilli</taxon>
        <taxon>Bacillales</taxon>
        <taxon>Staphylococcaceae</taxon>
        <taxon>Staphylococcus</taxon>
    </lineage>
</organism>
<dbReference type="UniPathway" id="UPA00068"/>
<dbReference type="AlphaFoldDB" id="A0A2X2M6Q2"/>
<evidence type="ECO:0000313" key="5">
    <source>
        <dbReference type="Proteomes" id="UP000249913"/>
    </source>
</evidence>
<dbReference type="SUPFAM" id="SSF55252">
    <property type="entry name" value="C-terminal domain of arginine repressor"/>
    <property type="match status" value="1"/>
</dbReference>
<dbReference type="GO" id="GO:0003677">
    <property type="term" value="F:DNA binding"/>
    <property type="evidence" value="ECO:0007669"/>
    <property type="project" value="UniProtKB-KW"/>
</dbReference>
<gene>
    <name evidence="4" type="primary">argR_1</name>
    <name evidence="2" type="synonym">argR</name>
    <name evidence="4" type="ORF">NCTC7878_00887</name>
</gene>
<keyword evidence="2" id="KW-0963">Cytoplasm</keyword>
<protein>
    <recommendedName>
        <fullName evidence="2">Arginine repressor</fullName>
    </recommendedName>
</protein>
<keyword evidence="2" id="KW-0804">Transcription</keyword>
<dbReference type="EMBL" id="UAUX01000005">
    <property type="protein sequence ID" value="SPZ97490.1"/>
    <property type="molecule type" value="Genomic_DNA"/>
</dbReference>
<dbReference type="InterPro" id="IPR036251">
    <property type="entry name" value="Arg_repress_C_sf"/>
</dbReference>
<dbReference type="GO" id="GO:1900079">
    <property type="term" value="P:regulation of arginine biosynthetic process"/>
    <property type="evidence" value="ECO:0007669"/>
    <property type="project" value="UniProtKB-UniRule"/>
</dbReference>
<dbReference type="PRINTS" id="PR01467">
    <property type="entry name" value="ARGREPRESSOR"/>
</dbReference>
<evidence type="ECO:0000256" key="2">
    <source>
        <dbReference type="HAMAP-Rule" id="MF_00173"/>
    </source>
</evidence>
<comment type="pathway">
    <text evidence="2">Amino-acid biosynthesis; L-arginine biosynthesis [regulation].</text>
</comment>
<dbReference type="Proteomes" id="UP000249913">
    <property type="component" value="Unassembled WGS sequence"/>
</dbReference>
<comment type="function">
    <text evidence="2">Regulates arginine biosynthesis genes.</text>
</comment>
<proteinExistence type="inferred from homology"/>
<dbReference type="Gene3D" id="3.30.1360.40">
    <property type="match status" value="1"/>
</dbReference>
<feature type="domain" description="Arginine repressor C-terminal" evidence="3">
    <location>
        <begin position="39"/>
        <end position="102"/>
    </location>
</feature>
<dbReference type="GO" id="GO:0034618">
    <property type="term" value="F:arginine binding"/>
    <property type="evidence" value="ECO:0007669"/>
    <property type="project" value="InterPro"/>
</dbReference>
<dbReference type="GO" id="GO:0003700">
    <property type="term" value="F:DNA-binding transcription factor activity"/>
    <property type="evidence" value="ECO:0007669"/>
    <property type="project" value="UniProtKB-UniRule"/>
</dbReference>
<dbReference type="HAMAP" id="MF_00173">
    <property type="entry name" value="Arg_repressor"/>
    <property type="match status" value="1"/>
</dbReference>
<evidence type="ECO:0000259" key="3">
    <source>
        <dbReference type="Pfam" id="PF02863"/>
    </source>
</evidence>
<comment type="similarity">
    <text evidence="2">Belongs to the ArgR family.</text>
</comment>
<evidence type="ECO:0000313" key="4">
    <source>
        <dbReference type="EMBL" id="SPZ97490.1"/>
    </source>
</evidence>
<keyword evidence="2" id="KW-0028">Amino-acid biosynthesis</keyword>
<dbReference type="PANTHER" id="PTHR34471">
    <property type="entry name" value="ARGININE REPRESSOR"/>
    <property type="match status" value="1"/>
</dbReference>
<keyword evidence="1 2" id="KW-0678">Repressor</keyword>